<gene>
    <name evidence="2" type="ORF">MAIT1_01161</name>
</gene>
<protein>
    <submittedName>
        <fullName evidence="2">Uncharacterized protein</fullName>
    </submittedName>
</protein>
<dbReference type="AlphaFoldDB" id="A0A1Y2K7I6"/>
<name>A0A1Y2K7I6_9PROT</name>
<accession>A0A1Y2K7I6</accession>
<organism evidence="2 3">
    <name type="scientific">Magnetofaba australis IT-1</name>
    <dbReference type="NCBI Taxonomy" id="1434232"/>
    <lineage>
        <taxon>Bacteria</taxon>
        <taxon>Pseudomonadati</taxon>
        <taxon>Pseudomonadota</taxon>
        <taxon>Magnetococcia</taxon>
        <taxon>Magnetococcales</taxon>
        <taxon>Magnetococcaceae</taxon>
        <taxon>Magnetofaba</taxon>
    </lineage>
</organism>
<keyword evidence="3" id="KW-1185">Reference proteome</keyword>
<feature type="compositionally biased region" description="Basic and acidic residues" evidence="1">
    <location>
        <begin position="120"/>
        <end position="129"/>
    </location>
</feature>
<proteinExistence type="predicted"/>
<evidence type="ECO:0000313" key="3">
    <source>
        <dbReference type="Proteomes" id="UP000194003"/>
    </source>
</evidence>
<evidence type="ECO:0000313" key="2">
    <source>
        <dbReference type="EMBL" id="OSM06188.1"/>
    </source>
</evidence>
<feature type="region of interest" description="Disordered" evidence="1">
    <location>
        <begin position="106"/>
        <end position="129"/>
    </location>
</feature>
<sequence>MELTIASLLRALVAEHGADVVGLERQLALETIIEERAHHRGGAFRAQGEALAAAIGEHVHLFFDDVGGFAHGAGEQLGLFEDGSAEFAVIVLMEHAAHGLFEELPAGGLNGEDVTGSTDRLNHEKSLKS</sequence>
<reference evidence="2 3" key="1">
    <citation type="journal article" date="2016" name="BMC Genomics">
        <title>Combined genomic and structural analyses of a cultured magnetotactic bacterium reveals its niche adaptation to a dynamic environment.</title>
        <authorList>
            <person name="Araujo A.C."/>
            <person name="Morillo V."/>
            <person name="Cypriano J."/>
            <person name="Teixeira L.C."/>
            <person name="Leao P."/>
            <person name="Lyra S."/>
            <person name="Almeida L.G."/>
            <person name="Bazylinski D.A."/>
            <person name="Vasconcellos A.T."/>
            <person name="Abreu F."/>
            <person name="Lins U."/>
        </authorList>
    </citation>
    <scope>NUCLEOTIDE SEQUENCE [LARGE SCALE GENOMIC DNA]</scope>
    <source>
        <strain evidence="2 3">IT-1</strain>
    </source>
</reference>
<comment type="caution">
    <text evidence="2">The sequence shown here is derived from an EMBL/GenBank/DDBJ whole genome shotgun (WGS) entry which is preliminary data.</text>
</comment>
<dbReference type="Proteomes" id="UP000194003">
    <property type="component" value="Unassembled WGS sequence"/>
</dbReference>
<evidence type="ECO:0000256" key="1">
    <source>
        <dbReference type="SAM" id="MobiDB-lite"/>
    </source>
</evidence>
<dbReference type="EMBL" id="LVJN01000016">
    <property type="protein sequence ID" value="OSM06188.1"/>
    <property type="molecule type" value="Genomic_DNA"/>
</dbReference>